<evidence type="ECO:0000256" key="6">
    <source>
        <dbReference type="ARBA" id="ARBA00023163"/>
    </source>
</evidence>
<comment type="caution">
    <text evidence="10">The sequence shown here is derived from an EMBL/GenBank/DDBJ whole genome shotgun (WGS) entry which is preliminary data.</text>
</comment>
<dbReference type="PANTHER" id="PTHR24123">
    <property type="entry name" value="ANKYRIN REPEAT-CONTAINING"/>
    <property type="match status" value="1"/>
</dbReference>
<protein>
    <recommendedName>
        <fullName evidence="9">Zn(2)-C6 fungal-type domain-containing protein</fullName>
    </recommendedName>
</protein>
<evidence type="ECO:0000256" key="5">
    <source>
        <dbReference type="ARBA" id="ARBA00023125"/>
    </source>
</evidence>
<feature type="repeat" description="ANK" evidence="8">
    <location>
        <begin position="203"/>
        <end position="235"/>
    </location>
</feature>
<dbReference type="InterPro" id="IPR002110">
    <property type="entry name" value="Ankyrin_rpt"/>
</dbReference>
<dbReference type="SMART" id="SM00906">
    <property type="entry name" value="Fungal_trans"/>
    <property type="match status" value="1"/>
</dbReference>
<evidence type="ECO:0000256" key="3">
    <source>
        <dbReference type="ARBA" id="ARBA00023015"/>
    </source>
</evidence>
<evidence type="ECO:0000256" key="4">
    <source>
        <dbReference type="ARBA" id="ARBA00023043"/>
    </source>
</evidence>
<evidence type="ECO:0000313" key="11">
    <source>
        <dbReference type="Proteomes" id="UP001610446"/>
    </source>
</evidence>
<keyword evidence="6" id="KW-0804">Transcription</keyword>
<keyword evidence="7" id="KW-0539">Nucleus</keyword>
<feature type="repeat" description="ANK" evidence="8">
    <location>
        <begin position="116"/>
        <end position="148"/>
    </location>
</feature>
<dbReference type="SMART" id="SM00248">
    <property type="entry name" value="ANK"/>
    <property type="match status" value="6"/>
</dbReference>
<dbReference type="Gene3D" id="4.10.240.10">
    <property type="entry name" value="Zn(2)-C6 fungal-type DNA-binding domain"/>
    <property type="match status" value="1"/>
</dbReference>
<dbReference type="InterPro" id="IPR051165">
    <property type="entry name" value="Multifunctional_ANK_Repeat"/>
</dbReference>
<keyword evidence="3" id="KW-0805">Transcription regulation</keyword>
<keyword evidence="5" id="KW-0238">DNA-binding</keyword>
<evidence type="ECO:0000256" key="8">
    <source>
        <dbReference type="PROSITE-ProRule" id="PRU00023"/>
    </source>
</evidence>
<evidence type="ECO:0000259" key="9">
    <source>
        <dbReference type="PROSITE" id="PS50048"/>
    </source>
</evidence>
<dbReference type="EMBL" id="JBFXLU010000041">
    <property type="protein sequence ID" value="KAL2849852.1"/>
    <property type="molecule type" value="Genomic_DNA"/>
</dbReference>
<dbReference type="Pfam" id="PF13637">
    <property type="entry name" value="Ank_4"/>
    <property type="match status" value="1"/>
</dbReference>
<keyword evidence="4 8" id="KW-0040">ANK repeat</keyword>
<dbReference type="Gene3D" id="1.25.40.20">
    <property type="entry name" value="Ankyrin repeat-containing domain"/>
    <property type="match status" value="1"/>
</dbReference>
<name>A0ABR4KEV0_9EURO</name>
<keyword evidence="11" id="KW-1185">Reference proteome</keyword>
<dbReference type="Proteomes" id="UP001610446">
    <property type="component" value="Unassembled WGS sequence"/>
</dbReference>
<keyword evidence="2" id="KW-0677">Repeat</keyword>
<sequence>MAQNRIQLPEELVEMIAKSLRRPDLAHFMRASRQTYRIGYPVLYSLGPEDIIKVFEWTCRQEFDTVAEYLIPKVLAANKEELRVDYRALCRASLYGRCKLVQQFLAHNVPVDMDSVDANPLTLATQSDHPDVVKLLIEAGADLSTVEPSLTWDDEMVPAAGRESIMHCAADWWSHKKAAKSGHLPAIEALIAQNATINAASEVGYTSLHVAAMGRHSPVVQALLAAGAESSVRGVYIEPPLITAAMYSDVETARILLDHGADIEERANETNRTALSMAVEALGNRGEILEQLIACGADVNSICIYGRTPLSYATQIAPPGLTRYTPEEFLLHQSIMYIGTPEADEVLQLLHDARSQSSARRPVPRKRVKYTRVACVICKTRKVRCSGQLPCSRCLELQTECKYQQCDQNGPNRTTQSDTKREPIPKDLGELLRTMRELCGDIESSASQPRRSRGSTFPLRRRFCNVVTGTPTVDHTPSPDFVRLLNQVKSNVYCFDPIHDPTYTLEPRSPPGDRNTITSTTPVLQAAAVLFELGRENVYKYWGKYLDYVQPAYPCLDPDVGNARLESLFKASKTSVLPEDLGCDLIDVDITKVVVSIAMAIEGDNDHPLCKDLWSHIIWDAQPNTSNELSQIEDVMMATLLTIDAILRNEELKAWRMIGIAARACLELGLHGYKPSEDRGIGFSKVLFACVYDLDKRCSFFANLPWTLQDKDIDVGVLSPDDKHPFLSAMIALDGIHTEVLKSSSFLVPTGGNRELDEQREILDYRAQKLADNFTAHGLFRPYSEPFPSPAVQHVMESFIQLRAHQIRILAHMPYIMTPGAVSHRYLLQQQVVSLVISATKQCLSLSCKPGLDRASRLFKPIIDRLLLNAVSCMLLAVSQDSARYGQICSPVFNEAIRYLGQSYHKTLHADSWSVDDLRLLGEKMQMPSPKDQIESINPELPANNATALTEDSLGISAQELANVCDATNQDTLLDILGSSFAWENVFQGPQVI</sequence>
<dbReference type="PANTHER" id="PTHR24123:SF33">
    <property type="entry name" value="PROTEIN HOS4"/>
    <property type="match status" value="1"/>
</dbReference>
<dbReference type="PROSITE" id="PS50048">
    <property type="entry name" value="ZN2_CY6_FUNGAL_2"/>
    <property type="match status" value="1"/>
</dbReference>
<dbReference type="SUPFAM" id="SSF48403">
    <property type="entry name" value="Ankyrin repeat"/>
    <property type="match status" value="1"/>
</dbReference>
<dbReference type="PROSITE" id="PS50088">
    <property type="entry name" value="ANK_REPEAT"/>
    <property type="match status" value="3"/>
</dbReference>
<dbReference type="Pfam" id="PF12796">
    <property type="entry name" value="Ank_2"/>
    <property type="match status" value="2"/>
</dbReference>
<feature type="repeat" description="ANK" evidence="8">
    <location>
        <begin position="240"/>
        <end position="268"/>
    </location>
</feature>
<evidence type="ECO:0000256" key="1">
    <source>
        <dbReference type="ARBA" id="ARBA00022723"/>
    </source>
</evidence>
<reference evidence="10 11" key="1">
    <citation type="submission" date="2024-07" db="EMBL/GenBank/DDBJ databases">
        <title>Section-level genome sequencing and comparative genomics of Aspergillus sections Usti and Cavernicolus.</title>
        <authorList>
            <consortium name="Lawrence Berkeley National Laboratory"/>
            <person name="Nybo J.L."/>
            <person name="Vesth T.C."/>
            <person name="Theobald S."/>
            <person name="Frisvad J.C."/>
            <person name="Larsen T.O."/>
            <person name="Kjaerboelling I."/>
            <person name="Rothschild-Mancinelli K."/>
            <person name="Lyhne E.K."/>
            <person name="Kogle M.E."/>
            <person name="Barry K."/>
            <person name="Clum A."/>
            <person name="Na H."/>
            <person name="Ledsgaard L."/>
            <person name="Lin J."/>
            <person name="Lipzen A."/>
            <person name="Kuo A."/>
            <person name="Riley R."/>
            <person name="Mondo S."/>
            <person name="Labutti K."/>
            <person name="Haridas S."/>
            <person name="Pangalinan J."/>
            <person name="Salamov A.A."/>
            <person name="Simmons B.A."/>
            <person name="Magnuson J.K."/>
            <person name="Chen J."/>
            <person name="Drula E."/>
            <person name="Henrissat B."/>
            <person name="Wiebenga A."/>
            <person name="Lubbers R.J."/>
            <person name="Gomes A.C."/>
            <person name="Makela M.R."/>
            <person name="Stajich J."/>
            <person name="Grigoriev I.V."/>
            <person name="Mortensen U.H."/>
            <person name="De Vries R.P."/>
            <person name="Baker S.E."/>
            <person name="Andersen M.R."/>
        </authorList>
    </citation>
    <scope>NUCLEOTIDE SEQUENCE [LARGE SCALE GENOMIC DNA]</scope>
    <source>
        <strain evidence="10 11">CBS 123904</strain>
    </source>
</reference>
<gene>
    <name evidence="10" type="ORF">BJY01DRAFT_245789</name>
</gene>
<dbReference type="InterPro" id="IPR007219">
    <property type="entry name" value="XnlR_reg_dom"/>
</dbReference>
<proteinExistence type="predicted"/>
<dbReference type="Pfam" id="PF00172">
    <property type="entry name" value="Zn_clus"/>
    <property type="match status" value="1"/>
</dbReference>
<dbReference type="InterPro" id="IPR036864">
    <property type="entry name" value="Zn2-C6_fun-type_DNA-bd_sf"/>
</dbReference>
<dbReference type="CDD" id="cd00067">
    <property type="entry name" value="GAL4"/>
    <property type="match status" value="1"/>
</dbReference>
<dbReference type="SMART" id="SM00066">
    <property type="entry name" value="GAL4"/>
    <property type="match status" value="1"/>
</dbReference>
<dbReference type="InterPro" id="IPR036770">
    <property type="entry name" value="Ankyrin_rpt-contain_sf"/>
</dbReference>
<keyword evidence="1" id="KW-0479">Metal-binding</keyword>
<dbReference type="PROSITE" id="PS00463">
    <property type="entry name" value="ZN2_CY6_FUNGAL_1"/>
    <property type="match status" value="1"/>
</dbReference>
<evidence type="ECO:0000256" key="2">
    <source>
        <dbReference type="ARBA" id="ARBA00022737"/>
    </source>
</evidence>
<accession>A0ABR4KEV0</accession>
<dbReference type="CDD" id="cd12148">
    <property type="entry name" value="fungal_TF_MHR"/>
    <property type="match status" value="1"/>
</dbReference>
<dbReference type="PROSITE" id="PS50297">
    <property type="entry name" value="ANK_REP_REGION"/>
    <property type="match status" value="2"/>
</dbReference>
<feature type="domain" description="Zn(2)-C6 fungal-type" evidence="9">
    <location>
        <begin position="374"/>
        <end position="403"/>
    </location>
</feature>
<organism evidence="10 11">
    <name type="scientific">Aspergillus pseudoustus</name>
    <dbReference type="NCBI Taxonomy" id="1810923"/>
    <lineage>
        <taxon>Eukaryota</taxon>
        <taxon>Fungi</taxon>
        <taxon>Dikarya</taxon>
        <taxon>Ascomycota</taxon>
        <taxon>Pezizomycotina</taxon>
        <taxon>Eurotiomycetes</taxon>
        <taxon>Eurotiomycetidae</taxon>
        <taxon>Eurotiales</taxon>
        <taxon>Aspergillaceae</taxon>
        <taxon>Aspergillus</taxon>
        <taxon>Aspergillus subgen. Nidulantes</taxon>
    </lineage>
</organism>
<dbReference type="InterPro" id="IPR001138">
    <property type="entry name" value="Zn2Cys6_DnaBD"/>
</dbReference>
<dbReference type="SUPFAM" id="SSF57701">
    <property type="entry name" value="Zn2/Cys6 DNA-binding domain"/>
    <property type="match status" value="1"/>
</dbReference>
<evidence type="ECO:0000256" key="7">
    <source>
        <dbReference type="ARBA" id="ARBA00023242"/>
    </source>
</evidence>
<evidence type="ECO:0000313" key="10">
    <source>
        <dbReference type="EMBL" id="KAL2849852.1"/>
    </source>
</evidence>